<evidence type="ECO:0000313" key="7">
    <source>
        <dbReference type="Proteomes" id="UP000539111"/>
    </source>
</evidence>
<evidence type="ECO:0000256" key="4">
    <source>
        <dbReference type="ARBA" id="ARBA00023295"/>
    </source>
</evidence>
<dbReference type="PANTHER" id="PTHR46017:SF1">
    <property type="entry name" value="ALPHA-MANNOSIDASE 2C1"/>
    <property type="match status" value="1"/>
</dbReference>
<evidence type="ECO:0000259" key="5">
    <source>
        <dbReference type="SMART" id="SM00872"/>
    </source>
</evidence>
<dbReference type="EC" id="3.2.1.24" evidence="6"/>
<gene>
    <name evidence="6" type="ORF">BJY26_001292</name>
</gene>
<dbReference type="InterPro" id="IPR015341">
    <property type="entry name" value="Glyco_hydro_38_cen"/>
</dbReference>
<protein>
    <submittedName>
        <fullName evidence="6">Alpha-mannosidase</fullName>
        <ecNumber evidence="6">3.2.1.24</ecNumber>
    </submittedName>
</protein>
<comment type="caution">
    <text evidence="6">The sequence shown here is derived from an EMBL/GenBank/DDBJ whole genome shotgun (WGS) entry which is preliminary data.</text>
</comment>
<dbReference type="InterPro" id="IPR011330">
    <property type="entry name" value="Glyco_hydro/deAcase_b/a-brl"/>
</dbReference>
<dbReference type="Pfam" id="PF07748">
    <property type="entry name" value="Glyco_hydro_38C"/>
    <property type="match status" value="1"/>
</dbReference>
<keyword evidence="7" id="KW-1185">Reference proteome</keyword>
<dbReference type="FunFam" id="3.20.110.10:FF:000002">
    <property type="entry name" value="alpha-mannosidase 2C1 isoform X1"/>
    <property type="match status" value="1"/>
</dbReference>
<proteinExistence type="inferred from homology"/>
<dbReference type="SMART" id="SM00872">
    <property type="entry name" value="Alpha-mann_mid"/>
    <property type="match status" value="1"/>
</dbReference>
<accession>A0A7Z0D045</accession>
<dbReference type="GO" id="GO:0046872">
    <property type="term" value="F:metal ion binding"/>
    <property type="evidence" value="ECO:0007669"/>
    <property type="project" value="UniProtKB-KW"/>
</dbReference>
<dbReference type="FunFam" id="1.20.1270.50:FF:000004">
    <property type="entry name" value="alpha-mannosidase 2C1 isoform X1"/>
    <property type="match status" value="1"/>
</dbReference>
<dbReference type="EMBL" id="JACBZP010000001">
    <property type="protein sequence ID" value="NYI66986.1"/>
    <property type="molecule type" value="Genomic_DNA"/>
</dbReference>
<dbReference type="Gene3D" id="1.20.1270.50">
    <property type="entry name" value="Glycoside hydrolase family 38, central domain"/>
    <property type="match status" value="1"/>
</dbReference>
<dbReference type="Gene3D" id="3.20.110.10">
    <property type="entry name" value="Glycoside hydrolase 38, N terminal domain"/>
    <property type="match status" value="1"/>
</dbReference>
<dbReference type="InterPro" id="IPR011013">
    <property type="entry name" value="Gal_mutarotase_sf_dom"/>
</dbReference>
<dbReference type="InterPro" id="IPR000602">
    <property type="entry name" value="Glyco_hydro_38_N"/>
</dbReference>
<dbReference type="GO" id="GO:0006013">
    <property type="term" value="P:mannose metabolic process"/>
    <property type="evidence" value="ECO:0007669"/>
    <property type="project" value="InterPro"/>
</dbReference>
<dbReference type="GO" id="GO:0030246">
    <property type="term" value="F:carbohydrate binding"/>
    <property type="evidence" value="ECO:0007669"/>
    <property type="project" value="InterPro"/>
</dbReference>
<dbReference type="SUPFAM" id="SSF88688">
    <property type="entry name" value="Families 57/38 glycoside transferase middle domain"/>
    <property type="match status" value="1"/>
</dbReference>
<dbReference type="Pfam" id="PF22907">
    <property type="entry name" value="Ams1-like_1st"/>
    <property type="match status" value="1"/>
</dbReference>
<dbReference type="InterPro" id="IPR027291">
    <property type="entry name" value="Glyco_hydro_38_N_sf"/>
</dbReference>
<dbReference type="GO" id="GO:0009313">
    <property type="term" value="P:oligosaccharide catabolic process"/>
    <property type="evidence" value="ECO:0007669"/>
    <property type="project" value="TreeGrafter"/>
</dbReference>
<reference evidence="6 7" key="1">
    <citation type="submission" date="2020-07" db="EMBL/GenBank/DDBJ databases">
        <title>Sequencing the genomes of 1000 actinobacteria strains.</title>
        <authorList>
            <person name="Klenk H.-P."/>
        </authorList>
    </citation>
    <scope>NUCLEOTIDE SEQUENCE [LARGE SCALE GENOMIC DNA]</scope>
    <source>
        <strain evidence="6 7">DSM 26341</strain>
    </source>
</reference>
<dbReference type="Gene3D" id="2.60.40.2220">
    <property type="match status" value="1"/>
</dbReference>
<evidence type="ECO:0000313" key="6">
    <source>
        <dbReference type="EMBL" id="NYI66986.1"/>
    </source>
</evidence>
<name>A0A7Z0D045_9MICO</name>
<dbReference type="Gene3D" id="2.70.98.30">
    <property type="entry name" value="Golgi alpha-mannosidase II, domain 4"/>
    <property type="match status" value="1"/>
</dbReference>
<dbReference type="CDD" id="cd10789">
    <property type="entry name" value="GH38N_AMII_ER_cytosolic"/>
    <property type="match status" value="1"/>
</dbReference>
<dbReference type="InterPro" id="IPR054723">
    <property type="entry name" value="Ams1-like_N"/>
</dbReference>
<sequence>MHDGDRIVEARIDRLIHDYIDPAVYRRSTPATVAAWQVPDEPVPFATARRQHYEPFQVGSPWGGKPWGTTWFRITGKIPPDYGTQPGTSVELLVDLGFSTRQPGFQAEGLVWSVDGDTVKAIEPLNNYMPLTAGPGASLDYYLEAAANPDAGGHYNYDETWVGSKTTAGNEPIYVLRHIDIAERDNTVWELQRDLWTLRGLRDELPENSTRSSSLLRNLERALDAVDPDNVAGSAPQARALLRQALDRPSHASAHRMIAVGHAHIDSAWLWPVRETIRKCARTFTNVLQLMDDDPDFVFACSSAQQYAWIRDYYPELYARIKSRVAEGRWIPVGGMWVESDTNLPGGEALARQLLMGKQFFLDEFGCDTPEVWLPDSFGYTAAMPQLVRASGSKWFLTQKPSWNETNVMPHNSFLWEGIDGTRVLTHFPPADTYNSDVSGADLARAERQHKESGVSDVSMLLYGYGDGGGGPTREMLAAAHRTHDLEGSPRVELGTPKAAFEQIEATLPQPPVWRGEMYLELHRGTYTSQARTKRGNRRCEHLLREAELWATMAAVRLGKPYPYDELRKAWEVVLLQQFHDILPGSSIAWVYEVAEKNYADVIATLRQLVHESTTALSETILSDNGEHVGECSTVYPSGDIAMIRFNAAPVTADGIPPMGVGIGTATPNVEPVNFADGWRIDTGSITTTIDDAGLIVSIVDRDTGRELVPENEPAGVLTVYQDTPHQWDAWDVDQADRRKATRLTAAETVSLTPAGDQVEVRRTYGASQFITRYSAVAGARELVIETEVDWHERRKLLKLALPFDLKADDATSEIQFGNVQRPTHTNTSWDKARFETAAHRWIHVGEPDFGVAVANDSTYGHDVTRWTREDGTVTTTIRESLLRAPTFPDPLADQGNHTLRTVVRVAPTIVEAADTGYRINLPIREMPFGTRHAEANANTAEEFPPVVSVSSHCVFVEAVKLAEDRSGDVIVRLYEARGSRTTDVVVTFGFDAAAVWTTDLLERPTTGDTGGDPTVDEPTVEKSRSVTLSMRPFGITTLRVQRQTQGRA</sequence>
<evidence type="ECO:0000256" key="1">
    <source>
        <dbReference type="ARBA" id="ARBA00009792"/>
    </source>
</evidence>
<keyword evidence="2" id="KW-0479">Metal-binding</keyword>
<dbReference type="SUPFAM" id="SSF88713">
    <property type="entry name" value="Glycoside hydrolase/deacetylase"/>
    <property type="match status" value="1"/>
</dbReference>
<dbReference type="SUPFAM" id="SSF74650">
    <property type="entry name" value="Galactose mutarotase-like"/>
    <property type="match status" value="1"/>
</dbReference>
<dbReference type="PANTHER" id="PTHR46017">
    <property type="entry name" value="ALPHA-MANNOSIDASE 2C1"/>
    <property type="match status" value="1"/>
</dbReference>
<evidence type="ECO:0000256" key="3">
    <source>
        <dbReference type="ARBA" id="ARBA00022801"/>
    </source>
</evidence>
<dbReference type="InterPro" id="IPR037094">
    <property type="entry name" value="Glyco_hydro_38_cen_sf"/>
</dbReference>
<organism evidence="6 7">
    <name type="scientific">Spelaeicoccus albus</name>
    <dbReference type="NCBI Taxonomy" id="1280376"/>
    <lineage>
        <taxon>Bacteria</taxon>
        <taxon>Bacillati</taxon>
        <taxon>Actinomycetota</taxon>
        <taxon>Actinomycetes</taxon>
        <taxon>Micrococcales</taxon>
        <taxon>Brevibacteriaceae</taxon>
        <taxon>Spelaeicoccus</taxon>
    </lineage>
</organism>
<keyword evidence="4 6" id="KW-0326">Glycosidase</keyword>
<dbReference type="InterPro" id="IPR011682">
    <property type="entry name" value="Glyco_hydro_38_C"/>
</dbReference>
<dbReference type="InterPro" id="IPR028995">
    <property type="entry name" value="Glyco_hydro_57/38_cen_sf"/>
</dbReference>
<dbReference type="AlphaFoldDB" id="A0A7Z0D045"/>
<dbReference type="RefSeq" id="WP_179426671.1">
    <property type="nucleotide sequence ID" value="NZ_JACBZP010000001.1"/>
</dbReference>
<feature type="domain" description="Glycoside hydrolase family 38 central" evidence="5">
    <location>
        <begin position="521"/>
        <end position="599"/>
    </location>
</feature>
<dbReference type="Proteomes" id="UP000539111">
    <property type="component" value="Unassembled WGS sequence"/>
</dbReference>
<comment type="similarity">
    <text evidence="1">Belongs to the glycosyl hydrolase 38 family.</text>
</comment>
<keyword evidence="3 6" id="KW-0378">Hydrolase</keyword>
<evidence type="ECO:0000256" key="2">
    <source>
        <dbReference type="ARBA" id="ARBA00022723"/>
    </source>
</evidence>
<dbReference type="InterPro" id="IPR041147">
    <property type="entry name" value="GH38_C"/>
</dbReference>
<dbReference type="Pfam" id="PF01074">
    <property type="entry name" value="Glyco_hydro_38N"/>
    <property type="match status" value="1"/>
</dbReference>
<dbReference type="Pfam" id="PF17677">
    <property type="entry name" value="Glyco_hydro38C2"/>
    <property type="match status" value="1"/>
</dbReference>
<dbReference type="GO" id="GO:0004559">
    <property type="term" value="F:alpha-mannosidase activity"/>
    <property type="evidence" value="ECO:0007669"/>
    <property type="project" value="UniProtKB-EC"/>
</dbReference>
<dbReference type="Pfam" id="PF09261">
    <property type="entry name" value="Alpha-mann_mid"/>
    <property type="match status" value="1"/>
</dbReference>